<dbReference type="Gene3D" id="2.60.120.260">
    <property type="entry name" value="Galactose-binding domain-like"/>
    <property type="match status" value="1"/>
</dbReference>
<feature type="signal peptide" evidence="13">
    <location>
        <begin position="1"/>
        <end position="21"/>
    </location>
</feature>
<dbReference type="Pfam" id="PF02837">
    <property type="entry name" value="Glyco_hydro_2_N"/>
    <property type="match status" value="1"/>
</dbReference>
<dbReference type="Pfam" id="PF16353">
    <property type="entry name" value="LacZ_4"/>
    <property type="match status" value="1"/>
</dbReference>
<dbReference type="Gene3D" id="2.70.98.10">
    <property type="match status" value="1"/>
</dbReference>
<sequence length="1051" mass="119768">MTRTRKLLTLCCFFLSQYVVARQAVNEWENPKVYERNKEKPHVGFMLYATAADARKNDYSTSPYHQSLNGTWKFSLVKSVAERPMEFYKLGFDDSKWSNITVPSNWELQGHDIPIYTNVKYPFPAKPPYIDQVYNPVGTYRRTFTVPAAWNGQEVMLNFGSISGYGRVFVNGQEVGMTKASKSTAEFNVTRFLKPGENQLAVQVIRWHDGSYLEDQDFWRLSGLERDVYLQALPKVTVWDFFLKPDLDDTYKNGLFSAEVDLRKFSGKTIEKATVLLELFDKNNAKAFSQEKSIATKGIGKLQLKFNGTLNNVLTWNAEHPNLYDCVITLKDANGKTIGVTGSKVGFRKVELKNSHMLVNGVPILIKGVNRHEHDDVHGRAVTKESMLKDIELMKLYNINAVRTSHYPNDPLWYKLCDEYGLYLVDEANIETHGMGAEWQGKFDKSKHPAYLPEWAPAHLDRIERLLERDKNHASVIIWSMGNECGNGPVFHDAYKWIKSRDNSRLVMFEQAGEDWNTDIVGPMYPGINSMKSYAAAKKERPYIMCEYSHAMGNSNGNFQEYWDIINSSKHMQGGFIWDWVDQGIKTKNDKGEVFWAYGGDLGSGHLYNDENFCANGVVSANRTPKPGLNEVKKVYSGVQFSAKDAQKGIINVTNQYGFTNLNQYAFKWQLIKNGVVQKEGDFAVTAAPLQQKEVTLPLPAFTAQPGEEYFVNVFAYTKNASAFVPAGHEVARDQFAVNKDAYFTKLTPEGKLKIKTKKDKLNFTSGSVSGEFDLKEGKLTSFSKNGQKTVEKFPEPYFWRAATDNDFGNNMPQKLAAWRNAHQELKLINVQVGKRLAQGQPIKVTYALTEKKIPYTVDYLIQNDGAVQVTASMDMTGIEMPELPRFGMRMQLDDKYENLQYYGRGPWENYSDRKASSLVGLYSDKVENQYYQLYIRPQESGNKTDVRWVELTNNAGNGIVVEGLQPINFTALNYTAEDIDEGPKKINRHPVDLKEQDFVSLHIDLKQRGLGGDDSWGRLPHDPYRLTEKKYTYSYLIRPITKETSKLSKN</sequence>
<dbReference type="InterPro" id="IPR006103">
    <property type="entry name" value="Glyco_hydro_2_cat"/>
</dbReference>
<evidence type="ECO:0000256" key="1">
    <source>
        <dbReference type="ARBA" id="ARBA00001412"/>
    </source>
</evidence>
<dbReference type="GO" id="GO:0009341">
    <property type="term" value="C:beta-galactosidase complex"/>
    <property type="evidence" value="ECO:0007669"/>
    <property type="project" value="InterPro"/>
</dbReference>
<dbReference type="EC" id="3.2.1.23" evidence="6 12"/>
<reference evidence="15 16" key="1">
    <citation type="submission" date="2015-08" db="EMBL/GenBank/DDBJ databases">
        <title>Complete genome sequence of Rufibacter tibetensis strain 1351t, a radiation-resistant bacterium from tibet plateau.</title>
        <authorList>
            <person name="Dai J."/>
        </authorList>
    </citation>
    <scope>NUCLEOTIDE SEQUENCE [LARGE SCALE GENOMIC DNA]</scope>
    <source>
        <strain evidence="15 16">1351</strain>
    </source>
</reference>
<name>A0A0P0CUA0_9BACT</name>
<evidence type="ECO:0000256" key="9">
    <source>
        <dbReference type="ARBA" id="ARBA00022837"/>
    </source>
</evidence>
<dbReference type="FunFam" id="2.60.40.10:FF:000680">
    <property type="entry name" value="Beta-galactosidase"/>
    <property type="match status" value="1"/>
</dbReference>
<dbReference type="PROSITE" id="PS00719">
    <property type="entry name" value="GLYCOSYL_HYDROL_F2_1"/>
    <property type="match status" value="1"/>
</dbReference>
<keyword evidence="10 12" id="KW-0326">Glycosidase</keyword>
<dbReference type="InterPro" id="IPR014718">
    <property type="entry name" value="GH-type_carb-bd"/>
</dbReference>
<dbReference type="Gene3D" id="2.60.40.10">
    <property type="entry name" value="Immunoglobulins"/>
    <property type="match status" value="2"/>
</dbReference>
<evidence type="ECO:0000256" key="12">
    <source>
        <dbReference type="RuleBase" id="RU361154"/>
    </source>
</evidence>
<dbReference type="SUPFAM" id="SSF49303">
    <property type="entry name" value="beta-Galactosidase/glucuronidase domain"/>
    <property type="match status" value="2"/>
</dbReference>
<comment type="catalytic activity">
    <reaction evidence="1 12">
        <text>Hydrolysis of terminal non-reducing beta-D-galactose residues in beta-D-galactosides.</text>
        <dbReference type="EC" id="3.2.1.23"/>
    </reaction>
</comment>
<dbReference type="GO" id="GO:0030246">
    <property type="term" value="F:carbohydrate binding"/>
    <property type="evidence" value="ECO:0007669"/>
    <property type="project" value="InterPro"/>
</dbReference>
<dbReference type="RefSeq" id="WP_062543274.1">
    <property type="nucleotide sequence ID" value="NZ_CP012643.1"/>
</dbReference>
<comment type="cofactor">
    <cofactor evidence="2">
        <name>Ca(2+)</name>
        <dbReference type="ChEBI" id="CHEBI:29108"/>
    </cofactor>
</comment>
<evidence type="ECO:0000256" key="4">
    <source>
        <dbReference type="ARBA" id="ARBA00007401"/>
    </source>
</evidence>
<keyword evidence="16" id="KW-1185">Reference proteome</keyword>
<dbReference type="SUPFAM" id="SSF51445">
    <property type="entry name" value="(Trans)glycosidases"/>
    <property type="match status" value="1"/>
</dbReference>
<organism evidence="15 16">
    <name type="scientific">Rufibacter tibetensis</name>
    <dbReference type="NCBI Taxonomy" id="512763"/>
    <lineage>
        <taxon>Bacteria</taxon>
        <taxon>Pseudomonadati</taxon>
        <taxon>Bacteroidota</taxon>
        <taxon>Cytophagia</taxon>
        <taxon>Cytophagales</taxon>
        <taxon>Hymenobacteraceae</taxon>
        <taxon>Rufibacter</taxon>
    </lineage>
</organism>
<dbReference type="EMBL" id="CP012643">
    <property type="protein sequence ID" value="ALI98863.1"/>
    <property type="molecule type" value="Genomic_DNA"/>
</dbReference>
<feature type="domain" description="Beta galactosidase small chain/" evidence="14">
    <location>
        <begin position="763"/>
        <end position="1039"/>
    </location>
</feature>
<proteinExistence type="inferred from homology"/>
<dbReference type="KEGG" id="rti:DC20_07595"/>
<protein>
    <recommendedName>
        <fullName evidence="7 12">Beta-galactosidase</fullName>
        <ecNumber evidence="6 12">3.2.1.23</ecNumber>
    </recommendedName>
    <alternativeName>
        <fullName evidence="11 12">Lactase</fullName>
    </alternativeName>
</protein>
<evidence type="ECO:0000256" key="11">
    <source>
        <dbReference type="ARBA" id="ARBA00032230"/>
    </source>
</evidence>
<comment type="similarity">
    <text evidence="4 12">Belongs to the glycosyl hydrolase 2 family.</text>
</comment>
<dbReference type="PANTHER" id="PTHR46323">
    <property type="entry name" value="BETA-GALACTOSIDASE"/>
    <property type="match status" value="1"/>
</dbReference>
<dbReference type="SUPFAM" id="SSF74650">
    <property type="entry name" value="Galactose mutarotase-like"/>
    <property type="match status" value="1"/>
</dbReference>
<dbReference type="PRINTS" id="PR00132">
    <property type="entry name" value="GLHYDRLASE2"/>
</dbReference>
<dbReference type="Pfam" id="PF02929">
    <property type="entry name" value="Bgal_small_N"/>
    <property type="match status" value="1"/>
</dbReference>
<evidence type="ECO:0000256" key="5">
    <source>
        <dbReference type="ARBA" id="ARBA00011245"/>
    </source>
</evidence>
<dbReference type="InterPro" id="IPR036156">
    <property type="entry name" value="Beta-gal/glucu_dom_sf"/>
</dbReference>
<dbReference type="Proteomes" id="UP000061382">
    <property type="component" value="Chromosome"/>
</dbReference>
<evidence type="ECO:0000256" key="3">
    <source>
        <dbReference type="ARBA" id="ARBA00001959"/>
    </source>
</evidence>
<evidence type="ECO:0000256" key="7">
    <source>
        <dbReference type="ARBA" id="ARBA00013303"/>
    </source>
</evidence>
<dbReference type="GO" id="GO:0004565">
    <property type="term" value="F:beta-galactosidase activity"/>
    <property type="evidence" value="ECO:0007669"/>
    <property type="project" value="UniProtKB-EC"/>
</dbReference>
<dbReference type="STRING" id="512763.DC20_07595"/>
<dbReference type="InterPro" id="IPR006104">
    <property type="entry name" value="Glyco_hydro_2_N"/>
</dbReference>
<evidence type="ECO:0000256" key="2">
    <source>
        <dbReference type="ARBA" id="ARBA00001913"/>
    </source>
</evidence>
<dbReference type="PANTHER" id="PTHR46323:SF2">
    <property type="entry name" value="BETA-GALACTOSIDASE"/>
    <property type="match status" value="1"/>
</dbReference>
<evidence type="ECO:0000256" key="13">
    <source>
        <dbReference type="SAM" id="SignalP"/>
    </source>
</evidence>
<evidence type="ECO:0000256" key="10">
    <source>
        <dbReference type="ARBA" id="ARBA00023295"/>
    </source>
</evidence>
<dbReference type="FunFam" id="3.20.20.80:FF:000018">
    <property type="entry name" value="Beta-galactosidase"/>
    <property type="match status" value="1"/>
</dbReference>
<dbReference type="Gene3D" id="3.20.20.80">
    <property type="entry name" value="Glycosidases"/>
    <property type="match status" value="1"/>
</dbReference>
<dbReference type="InterPro" id="IPR023230">
    <property type="entry name" value="Glyco_hydro_2_CS"/>
</dbReference>
<dbReference type="SUPFAM" id="SSF49785">
    <property type="entry name" value="Galactose-binding domain-like"/>
    <property type="match status" value="1"/>
</dbReference>
<dbReference type="InterPro" id="IPR006102">
    <property type="entry name" value="Ig-like_GH2"/>
</dbReference>
<dbReference type="InterPro" id="IPR023232">
    <property type="entry name" value="Glyco_hydro_2_AS"/>
</dbReference>
<dbReference type="OrthoDB" id="1007335at2"/>
<keyword evidence="9" id="KW-0106">Calcium</keyword>
<dbReference type="InterPro" id="IPR017853">
    <property type="entry name" value="GH"/>
</dbReference>
<dbReference type="SMART" id="SM01038">
    <property type="entry name" value="Bgal_small_N"/>
    <property type="match status" value="1"/>
</dbReference>
<evidence type="ECO:0000313" key="16">
    <source>
        <dbReference type="Proteomes" id="UP000061382"/>
    </source>
</evidence>
<keyword evidence="8 12" id="KW-0378">Hydrolase</keyword>
<feature type="chain" id="PRO_5006042888" description="Beta-galactosidase" evidence="13">
    <location>
        <begin position="22"/>
        <end position="1051"/>
    </location>
</feature>
<accession>A0A0P0CUA0</accession>
<dbReference type="Pfam" id="PF00703">
    <property type="entry name" value="Glyco_hydro_2"/>
    <property type="match status" value="1"/>
</dbReference>
<dbReference type="InterPro" id="IPR006101">
    <property type="entry name" value="Glyco_hydro_2"/>
</dbReference>
<keyword evidence="13" id="KW-0732">Signal</keyword>
<dbReference type="AlphaFoldDB" id="A0A0P0CUA0"/>
<dbReference type="Pfam" id="PF02836">
    <property type="entry name" value="Glyco_hydro_2_C"/>
    <property type="match status" value="1"/>
</dbReference>
<dbReference type="InterPro" id="IPR050347">
    <property type="entry name" value="Bact_Beta-galactosidase"/>
</dbReference>
<dbReference type="InterPro" id="IPR011013">
    <property type="entry name" value="Gal_mutarotase_sf_dom"/>
</dbReference>
<evidence type="ECO:0000313" key="15">
    <source>
        <dbReference type="EMBL" id="ALI98863.1"/>
    </source>
</evidence>
<dbReference type="InterPro" id="IPR013783">
    <property type="entry name" value="Ig-like_fold"/>
</dbReference>
<dbReference type="GO" id="GO:0005990">
    <property type="term" value="P:lactose catabolic process"/>
    <property type="evidence" value="ECO:0007669"/>
    <property type="project" value="TreeGrafter"/>
</dbReference>
<evidence type="ECO:0000256" key="8">
    <source>
        <dbReference type="ARBA" id="ARBA00022801"/>
    </source>
</evidence>
<dbReference type="InterPro" id="IPR004199">
    <property type="entry name" value="B-gal_small/dom_5"/>
</dbReference>
<gene>
    <name evidence="15" type="ORF">DC20_07595</name>
</gene>
<dbReference type="PATRIC" id="fig|512763.3.peg.1673"/>
<evidence type="ECO:0000256" key="6">
    <source>
        <dbReference type="ARBA" id="ARBA00012756"/>
    </source>
</evidence>
<dbReference type="PROSITE" id="PS00608">
    <property type="entry name" value="GLYCOSYL_HYDROL_F2_2"/>
    <property type="match status" value="1"/>
</dbReference>
<comment type="subunit">
    <text evidence="5">Monomer.</text>
</comment>
<evidence type="ECO:0000259" key="14">
    <source>
        <dbReference type="SMART" id="SM01038"/>
    </source>
</evidence>
<dbReference type="InterPro" id="IPR032312">
    <property type="entry name" value="LacZ_4"/>
</dbReference>
<dbReference type="InterPro" id="IPR008979">
    <property type="entry name" value="Galactose-bd-like_sf"/>
</dbReference>
<comment type="cofactor">
    <cofactor evidence="3">
        <name>Na(+)</name>
        <dbReference type="ChEBI" id="CHEBI:29101"/>
    </cofactor>
</comment>